<feature type="compositionally biased region" description="Polar residues" evidence="22">
    <location>
        <begin position="376"/>
        <end position="389"/>
    </location>
</feature>
<keyword evidence="18" id="KW-0112">Calmodulin-binding</keyword>
<feature type="domain" description="Ig-like" evidence="24">
    <location>
        <begin position="154"/>
        <end position="232"/>
    </location>
</feature>
<keyword evidence="14" id="KW-0418">Kinase</keyword>
<keyword evidence="7" id="KW-0963">Cytoplasm</keyword>
<evidence type="ECO:0000256" key="19">
    <source>
        <dbReference type="ARBA" id="ARBA00023319"/>
    </source>
</evidence>
<evidence type="ECO:0000256" key="16">
    <source>
        <dbReference type="ARBA" id="ARBA00022840"/>
    </source>
</evidence>
<keyword evidence="11" id="KW-0479">Metal-binding</keyword>
<dbReference type="PANTHER" id="PTHR47633:SF7">
    <property type="entry name" value="TITIN HOMOLOG"/>
    <property type="match status" value="1"/>
</dbReference>
<organism evidence="26 27">
    <name type="scientific">Biomphalaria pfeifferi</name>
    <name type="common">Bloodfluke planorb</name>
    <name type="synonym">Freshwater snail</name>
    <dbReference type="NCBI Taxonomy" id="112525"/>
    <lineage>
        <taxon>Eukaryota</taxon>
        <taxon>Metazoa</taxon>
        <taxon>Spiralia</taxon>
        <taxon>Lophotrochozoa</taxon>
        <taxon>Mollusca</taxon>
        <taxon>Gastropoda</taxon>
        <taxon>Heterobranchia</taxon>
        <taxon>Euthyneura</taxon>
        <taxon>Panpulmonata</taxon>
        <taxon>Hygrophila</taxon>
        <taxon>Lymnaeoidea</taxon>
        <taxon>Planorbidae</taxon>
        <taxon>Biomphalaria</taxon>
    </lineage>
</organism>
<dbReference type="PROSITE" id="PS50835">
    <property type="entry name" value="IG_LIKE"/>
    <property type="match status" value="6"/>
</dbReference>
<dbReference type="PROSITE" id="PS00107">
    <property type="entry name" value="PROTEIN_KINASE_ATP"/>
    <property type="match status" value="1"/>
</dbReference>
<comment type="subcellular location">
    <subcellularLocation>
        <location evidence="3">Cytoplasm</location>
    </subcellularLocation>
</comment>
<dbReference type="FunFam" id="2.60.40.10:FF:001452">
    <property type="entry name" value="Uncharacterized protein, isoform F"/>
    <property type="match status" value="1"/>
</dbReference>
<evidence type="ECO:0000256" key="17">
    <source>
        <dbReference type="ARBA" id="ARBA00022842"/>
    </source>
</evidence>
<dbReference type="FunFam" id="2.60.40.10:FF:000107">
    <property type="entry name" value="Myosin, light chain kinase a"/>
    <property type="match status" value="1"/>
</dbReference>
<feature type="compositionally biased region" description="Polar residues" evidence="22">
    <location>
        <begin position="397"/>
        <end position="408"/>
    </location>
</feature>
<comment type="similarity">
    <text evidence="4">Belongs to the protein kinase superfamily. CAMK Ser/Thr protein kinase family.</text>
</comment>
<evidence type="ECO:0000256" key="10">
    <source>
        <dbReference type="ARBA" id="ARBA00022679"/>
    </source>
</evidence>
<dbReference type="GO" id="GO:0045989">
    <property type="term" value="P:positive regulation of striated muscle contraction"/>
    <property type="evidence" value="ECO:0007669"/>
    <property type="project" value="UniProtKB-ARBA"/>
</dbReference>
<dbReference type="SUPFAM" id="SSF48726">
    <property type="entry name" value="Immunoglobulin"/>
    <property type="match status" value="7"/>
</dbReference>
<dbReference type="GO" id="GO:0005737">
    <property type="term" value="C:cytoplasm"/>
    <property type="evidence" value="ECO:0007669"/>
    <property type="project" value="UniProtKB-SubCell"/>
</dbReference>
<evidence type="ECO:0000256" key="18">
    <source>
        <dbReference type="ARBA" id="ARBA00022860"/>
    </source>
</evidence>
<dbReference type="InterPro" id="IPR036179">
    <property type="entry name" value="Ig-like_dom_sf"/>
</dbReference>
<dbReference type="Pfam" id="PF00041">
    <property type="entry name" value="fn3"/>
    <property type="match status" value="1"/>
</dbReference>
<evidence type="ECO:0000256" key="7">
    <source>
        <dbReference type="ARBA" id="ARBA00022490"/>
    </source>
</evidence>
<feature type="compositionally biased region" description="Polar residues" evidence="22">
    <location>
        <begin position="1237"/>
        <end position="1246"/>
    </location>
</feature>
<dbReference type="FunFam" id="1.10.510.10:FF:000175">
    <property type="entry name" value="Myosin light chain kinase, smooth muscle"/>
    <property type="match status" value="1"/>
</dbReference>
<proteinExistence type="inferred from homology"/>
<dbReference type="SUPFAM" id="SSF49265">
    <property type="entry name" value="Fibronectin type III"/>
    <property type="match status" value="1"/>
</dbReference>
<dbReference type="Gene3D" id="1.10.510.10">
    <property type="entry name" value="Transferase(Phosphotransferase) domain 1"/>
    <property type="match status" value="1"/>
</dbReference>
<dbReference type="Pfam" id="PF07679">
    <property type="entry name" value="I-set"/>
    <property type="match status" value="6"/>
</dbReference>
<evidence type="ECO:0000256" key="22">
    <source>
        <dbReference type="SAM" id="MobiDB-lite"/>
    </source>
</evidence>
<feature type="compositionally biased region" description="Low complexity" evidence="22">
    <location>
        <begin position="924"/>
        <end position="934"/>
    </location>
</feature>
<feature type="domain" description="Fibronectin type-III" evidence="25">
    <location>
        <begin position="2017"/>
        <end position="2111"/>
    </location>
</feature>
<evidence type="ECO:0000256" key="9">
    <source>
        <dbReference type="ARBA" id="ARBA00022553"/>
    </source>
</evidence>
<dbReference type="PROSITE" id="PS00108">
    <property type="entry name" value="PROTEIN_KINASE_ST"/>
    <property type="match status" value="1"/>
</dbReference>
<dbReference type="PANTHER" id="PTHR47633">
    <property type="entry name" value="IMMUNOGLOBULIN"/>
    <property type="match status" value="1"/>
</dbReference>
<feature type="domain" description="Ig-like" evidence="24">
    <location>
        <begin position="2606"/>
        <end position="2696"/>
    </location>
</feature>
<dbReference type="PROSITE" id="PS50853">
    <property type="entry name" value="FN3"/>
    <property type="match status" value="1"/>
</dbReference>
<accession>A0AAD8FKJ0</accession>
<feature type="region of interest" description="Disordered" evidence="22">
    <location>
        <begin position="911"/>
        <end position="934"/>
    </location>
</feature>
<dbReference type="Gene3D" id="2.60.40.10">
    <property type="entry name" value="Immunoglobulins"/>
    <property type="match status" value="8"/>
</dbReference>
<evidence type="ECO:0000256" key="15">
    <source>
        <dbReference type="ARBA" id="ARBA00022837"/>
    </source>
</evidence>
<dbReference type="InterPro" id="IPR003598">
    <property type="entry name" value="Ig_sub2"/>
</dbReference>
<protein>
    <recommendedName>
        <fullName evidence="6">Myosin light chain kinase, smooth muscle</fullName>
        <ecNumber evidence="5">2.7.11.18</ecNumber>
    </recommendedName>
    <alternativeName>
        <fullName evidence="20">Telokin</fullName>
    </alternativeName>
</protein>
<evidence type="ECO:0000256" key="14">
    <source>
        <dbReference type="ARBA" id="ARBA00022777"/>
    </source>
</evidence>
<feature type="domain" description="Ig-like" evidence="24">
    <location>
        <begin position="1812"/>
        <end position="1904"/>
    </location>
</feature>
<feature type="compositionally biased region" description="Basic and acidic residues" evidence="22">
    <location>
        <begin position="949"/>
        <end position="962"/>
    </location>
</feature>
<dbReference type="CDD" id="cd14103">
    <property type="entry name" value="STKc_MLCK"/>
    <property type="match status" value="1"/>
</dbReference>
<evidence type="ECO:0000259" key="23">
    <source>
        <dbReference type="PROSITE" id="PS50011"/>
    </source>
</evidence>
<evidence type="ECO:0000256" key="6">
    <source>
        <dbReference type="ARBA" id="ARBA00021842"/>
    </source>
</evidence>
<dbReference type="SUPFAM" id="SSF56112">
    <property type="entry name" value="Protein kinase-like (PK-like)"/>
    <property type="match status" value="1"/>
</dbReference>
<feature type="region of interest" description="Disordered" evidence="22">
    <location>
        <begin position="1078"/>
        <end position="1157"/>
    </location>
</feature>
<dbReference type="FunFam" id="2.60.40.10:FF:000425">
    <property type="entry name" value="Myosin light chain kinase"/>
    <property type="match status" value="1"/>
</dbReference>
<reference evidence="26" key="1">
    <citation type="journal article" date="2023" name="PLoS Negl. Trop. Dis.">
        <title>A genome sequence for Biomphalaria pfeifferi, the major vector snail for the human-infecting parasite Schistosoma mansoni.</title>
        <authorList>
            <person name="Bu L."/>
            <person name="Lu L."/>
            <person name="Laidemitt M.R."/>
            <person name="Zhang S.M."/>
            <person name="Mutuku M."/>
            <person name="Mkoji G."/>
            <person name="Steinauer M."/>
            <person name="Loker E.S."/>
        </authorList>
    </citation>
    <scope>NUCLEOTIDE SEQUENCE</scope>
    <source>
        <strain evidence="26">KasaAsao</strain>
    </source>
</reference>
<evidence type="ECO:0000256" key="11">
    <source>
        <dbReference type="ARBA" id="ARBA00022723"/>
    </source>
</evidence>
<evidence type="ECO:0000256" key="13">
    <source>
        <dbReference type="ARBA" id="ARBA00022741"/>
    </source>
</evidence>
<evidence type="ECO:0000256" key="1">
    <source>
        <dbReference type="ARBA" id="ARBA00001913"/>
    </source>
</evidence>
<evidence type="ECO:0000259" key="24">
    <source>
        <dbReference type="PROSITE" id="PS50835"/>
    </source>
</evidence>
<dbReference type="InterPro" id="IPR013783">
    <property type="entry name" value="Ig-like_fold"/>
</dbReference>
<keyword evidence="27" id="KW-1185">Reference proteome</keyword>
<dbReference type="PROSITE" id="PS50011">
    <property type="entry name" value="PROTEIN_KINASE_DOM"/>
    <property type="match status" value="1"/>
</dbReference>
<feature type="domain" description="Protein kinase" evidence="23">
    <location>
        <begin position="2158"/>
        <end position="2410"/>
    </location>
</feature>
<keyword evidence="8" id="KW-0723">Serine/threonine-protein kinase</keyword>
<keyword evidence="16 21" id="KW-0067">ATP-binding</keyword>
<comment type="cofactor">
    <cofactor evidence="1">
        <name>Ca(2+)</name>
        <dbReference type="ChEBI" id="CHEBI:29108"/>
    </cofactor>
</comment>
<keyword evidence="12" id="KW-0677">Repeat</keyword>
<dbReference type="InterPro" id="IPR017441">
    <property type="entry name" value="Protein_kinase_ATP_BS"/>
</dbReference>
<evidence type="ECO:0000256" key="5">
    <source>
        <dbReference type="ARBA" id="ARBA00012430"/>
    </source>
</evidence>
<keyword evidence="17" id="KW-0460">Magnesium</keyword>
<feature type="compositionally biased region" description="Polar residues" evidence="22">
    <location>
        <begin position="1086"/>
        <end position="1125"/>
    </location>
</feature>
<evidence type="ECO:0000256" key="2">
    <source>
        <dbReference type="ARBA" id="ARBA00001946"/>
    </source>
</evidence>
<evidence type="ECO:0000256" key="8">
    <source>
        <dbReference type="ARBA" id="ARBA00022527"/>
    </source>
</evidence>
<feature type="compositionally biased region" description="Polar residues" evidence="22">
    <location>
        <begin position="2105"/>
        <end position="2115"/>
    </location>
</feature>
<dbReference type="FunFam" id="2.60.40.10:FF:000080">
    <property type="entry name" value="Myosin light chain kinase, smooth muscle"/>
    <property type="match status" value="1"/>
</dbReference>
<feature type="compositionally biased region" description="Polar residues" evidence="22">
    <location>
        <begin position="1532"/>
        <end position="1545"/>
    </location>
</feature>
<dbReference type="InterPro" id="IPR000719">
    <property type="entry name" value="Prot_kinase_dom"/>
</dbReference>
<reference evidence="26" key="2">
    <citation type="submission" date="2023-04" db="EMBL/GenBank/DDBJ databases">
        <authorList>
            <person name="Bu L."/>
            <person name="Lu L."/>
            <person name="Laidemitt M.R."/>
            <person name="Zhang S.M."/>
            <person name="Mutuku M."/>
            <person name="Mkoji G."/>
            <person name="Steinauer M."/>
            <person name="Loker E.S."/>
        </authorList>
    </citation>
    <scope>NUCLEOTIDE SEQUENCE</scope>
    <source>
        <strain evidence="26">KasaAsao</strain>
        <tissue evidence="26">Whole Snail</tissue>
    </source>
</reference>
<dbReference type="EC" id="2.7.11.18" evidence="5"/>
<dbReference type="CDD" id="cd00096">
    <property type="entry name" value="Ig"/>
    <property type="match status" value="1"/>
</dbReference>
<feature type="domain" description="Ig-like" evidence="24">
    <location>
        <begin position="254"/>
        <end position="344"/>
    </location>
</feature>
<feature type="compositionally biased region" description="Low complexity" evidence="22">
    <location>
        <begin position="1247"/>
        <end position="1257"/>
    </location>
</feature>
<evidence type="ECO:0000256" key="3">
    <source>
        <dbReference type="ARBA" id="ARBA00004496"/>
    </source>
</evidence>
<keyword evidence="10" id="KW-0808">Transferase</keyword>
<dbReference type="Pfam" id="PF00069">
    <property type="entry name" value="Pkinase"/>
    <property type="match status" value="1"/>
</dbReference>
<comment type="caution">
    <text evidence="26">The sequence shown here is derived from an EMBL/GenBank/DDBJ whole genome shotgun (WGS) entry which is preliminary data.</text>
</comment>
<feature type="binding site" evidence="21">
    <location>
        <position position="2187"/>
    </location>
    <ligand>
        <name>ATP</name>
        <dbReference type="ChEBI" id="CHEBI:30616"/>
    </ligand>
</feature>
<feature type="compositionally biased region" description="Polar residues" evidence="22">
    <location>
        <begin position="913"/>
        <end position="923"/>
    </location>
</feature>
<keyword evidence="13 21" id="KW-0547">Nucleotide-binding</keyword>
<feature type="domain" description="Ig-like" evidence="24">
    <location>
        <begin position="1920"/>
        <end position="2006"/>
    </location>
</feature>
<feature type="region of interest" description="Disordered" evidence="22">
    <location>
        <begin position="1426"/>
        <end position="1463"/>
    </location>
</feature>
<dbReference type="InterPro" id="IPR008271">
    <property type="entry name" value="Ser/Thr_kinase_AS"/>
</dbReference>
<evidence type="ECO:0000313" key="27">
    <source>
        <dbReference type="Proteomes" id="UP001233172"/>
    </source>
</evidence>
<feature type="region of interest" description="Disordered" evidence="22">
    <location>
        <begin position="1788"/>
        <end position="1807"/>
    </location>
</feature>
<sequence length="2700" mass="301559">IYESDGFHYLEVVQVVADDTGVYTVTVLNSAGSDQASAELEVFVKPKLLSKSGPEWEQPLTDSTVYLGDVGVTFTCIAKDLTKPTVKWFHNDKEIVSGFHIKLTHEGQRTSLTFKDIRAADAGHLKCIMSGANGQLETSCLVSVSSNPEEDMEPPVFLRELQDQEVQEGDRMELQVEVKGFPPIEVFWFHNNVEITPDSPGFLLASLGRVHTLTVPCIMAESSGEYVCEAYNDWGDTDTFCLVDVREVEHPEAPDFLTHTITRNACEGQSVTFKCQVKGHPLPSVVWEKNGVPLSSNQKYKMTQIKDQHTLTINYVDQSDEGDYICRLHNMVGEASAVCVLKVKSEIAQNSTAETLKARLSRLTEIHSKLEASHSAHPSTSVLSFSAASNEGDGLKENSSTNRSSTYHHSPVPTKTVHTSNSPQSNQTVKAKLLTEVPSLYSNISKMPDSKFKENSLSRVNQETQRKVDNPTDFRSVLHKSNNTDKTKSSFPADLKRSEVIDFRNVLKNKVDSPRAEMSGLNIEDSELLEVTLKTSDSRVSNSSEIEGGYMNDLEKEDSNLYNTLPGLSRKSQWKYSEDQDVQDAGYRGFVDSLLDSSPELYSDTYSRNSNLVSNKAYSSDSDIHLETSHLKKMTALYEEADKVQGDTSHLSNLPSELKTEATTNAVDQYTAIPVQFVEPVHDKSSTRTAERSFEVTMSRPINFVQSSTSVQFNFELQSELEHPEPEETNKVVSYIQFTPKSTSKSLSSLNLSPHHFSENKELLPKSTAEIIHDDDDVFAENFSMTTSGLTVAEVKASQEHDAKWEDDNSNSVVLRNKKASKNSAQVRFARTSEDLTKYTNEEKSPRVSSGFKTSSKSTSSYEPQEKPEFQCVQLRPAVTKHVQSTDLRSSKNLSKSTESLFKVKLKPVAPKTDSSSWKKSQTASNLLSAKSKSKSNVDLVDRGLYQRPFRDKKTSPSRMEEIPTSSYRVSKSIMGDTRSSQPKESFATKRSSKLDDAEKQSLESRGKKFAHSRYVSQDLSVQKELKKDTTVTKEPSIQAKVAEKKMLGEIGKSLSNSNILNGGEPIDTPLTYSLRHESKRHSIETESSPLVSRSETKLNQATLKDSRSLSKSIGNLDTSTSSKVSSKRELFENLEQTSKPNWQKSQNSGGDKVKKISVPKVSPRKEFAHVNTKPEWKKHTTHKNIDEKIKALKKEKEKMDHSIVPSWVKTNSVKEGELNEKCRDVIKLEKQFGVTSISETPSPQSKVKTGPPVAPKPAKVIVDPAKEELKEDISDTKINQIVARETRKLQIQNESQMFKDTGLAKADTLEKDFRFKEGNSLESLNSINRHTSTIFASESSGISLNYPEALRSSTEDLDSVISVSSSSSDVSLATSYPTHAHDDSIHYLALGDKAEVQDASRKDKIRELKDKQQIHLTDVIETRPSTFIKEESKEENVEQTSTLPKDKRPETRLGSTSSQDSGLILDLSNPAFNPSDLILVDVATDGFPDKTATSTWLGHTNEDEMSPALILKERREKRSANNNKDFVIKNVGQSQTQNKNLNGKQSEETEQLESPQAYDRLKEFRSKFRDSKHWERVDIVSTDTSRESTQIDTFRESAHASESFVGKEEKRVQSRLKDKLKELHSDYTSSKTLPENSKSILINRDSVIIRTADLESSPLGDIDQEVTSNNVSKSRLVEDITKERASDGVTKLEGSRKKISSPVNEVADKVWKPKVKGEPPLVAVGNDKPLDFIPQSDLDPKHSASFKAEGSVKSLGDLKVNSKGAANSSASGKDPAEVEVLASSSMTTSMGHHPSGVQTSTPNVEHQPCPPSFPSLLRDVLVMYGCRATLQCSVLGNPTPDIKWLHNLTPIEPSKKIEILYSNGVAKLIIFETFNEDVGDYTCWAKNPFGSLSAHCRLELEVSHREESRSFEGPVSREPRILSRTPKTVSLLKDSKLTLTSTFDGEPIPEVKWILNKEVLASDGRVEITTDSTSSVLTIQSVSQSDAGNMFVCISSSIGTDQSVTNINIEDVPGPPQGKPQVYEINKHSASLSWSPPSYLGGCPVTHYTIEAKMRQQTTWDVVVPQCKELNYHIQDLKPCSTYQFRVRASNKHGLGAPSEPSERTITSEPFSSISDEDSDGYPEVFTPTIEYRRTDDLPFEPRVVTLNRQDKFQDLFELENEVGKGKFGVVYKCKQKKDGKTFAAKILKSREKNMILHEIEIMNCLRHPKLLLLWDAYEEFRRIILVMEYVGAGELFERVIGDDFVLTERDCVHFLRQICEGVNYMHSLNILHLDLKPENILCVAENSNRIKIIDFGLARRYNPNETVKVMFGTPEFIAPEVINYDAISYHTDMWSIGVICYVLLSGLSPFLGDDENETLVNVTSGEFDFDDEAFEQISDEAKDFINKLLLKEKESRMLTSDCLAHNWLSQDEVDGVRYKRLNTERLKKFMVRRKWLKTGKAVLAVGRLIKSTSLNNLFRSSSNDSLLSASTITPVTSSTNSVDDEIACADEAELTSEIQVQTEATIADIQIQDDVRSEKIEANIEKNVSEPLTDLNENHLRGHNQEQTFNNSNCSELSRTHPSDPLLQSLKDLPKQPKTNLIGNRLRETGIPASGLEGNTSSEPNFTKTMKRSKTFVGDVARFDVTVSANPESVVTWFFDNEELHPDDRHIISMDKISGSHWLIIRGIQEDDEGDYSCKAVNSLGEVTCSAELSVLSF</sequence>
<comment type="cofactor">
    <cofactor evidence="2">
        <name>Mg(2+)</name>
        <dbReference type="ChEBI" id="CHEBI:18420"/>
    </cofactor>
</comment>
<feature type="region of interest" description="Disordered" evidence="22">
    <location>
        <begin position="948"/>
        <end position="1014"/>
    </location>
</feature>
<dbReference type="InterPro" id="IPR003961">
    <property type="entry name" value="FN3_dom"/>
</dbReference>
<dbReference type="SMART" id="SM00408">
    <property type="entry name" value="IGc2"/>
    <property type="match status" value="6"/>
</dbReference>
<dbReference type="GO" id="GO:0005516">
    <property type="term" value="F:calmodulin binding"/>
    <property type="evidence" value="ECO:0007669"/>
    <property type="project" value="UniProtKB-KW"/>
</dbReference>
<feature type="region of interest" description="Disordered" evidence="22">
    <location>
        <begin position="1516"/>
        <end position="1559"/>
    </location>
</feature>
<name>A0AAD8FKJ0_BIOPF</name>
<keyword evidence="15" id="KW-0106">Calcium</keyword>
<feature type="region of interest" description="Disordered" evidence="22">
    <location>
        <begin position="2093"/>
        <end position="2121"/>
    </location>
</feature>
<feature type="region of interest" description="Disordered" evidence="22">
    <location>
        <begin position="371"/>
        <end position="427"/>
    </location>
</feature>
<dbReference type="GO" id="GO:0060298">
    <property type="term" value="P:positive regulation of sarcomere organization"/>
    <property type="evidence" value="ECO:0007669"/>
    <property type="project" value="UniProtKB-ARBA"/>
</dbReference>
<evidence type="ECO:0000259" key="25">
    <source>
        <dbReference type="PROSITE" id="PS50853"/>
    </source>
</evidence>
<dbReference type="Proteomes" id="UP001233172">
    <property type="component" value="Unassembled WGS sequence"/>
</dbReference>
<feature type="compositionally biased region" description="Basic and acidic residues" evidence="22">
    <location>
        <begin position="993"/>
        <end position="1007"/>
    </location>
</feature>
<keyword evidence="9" id="KW-0597">Phosphoprotein</keyword>
<evidence type="ECO:0000256" key="4">
    <source>
        <dbReference type="ARBA" id="ARBA00006692"/>
    </source>
</evidence>
<feature type="non-terminal residue" evidence="26">
    <location>
        <position position="1"/>
    </location>
</feature>
<feature type="compositionally biased region" description="Polar residues" evidence="22">
    <location>
        <begin position="1788"/>
        <end position="1805"/>
    </location>
</feature>
<dbReference type="Gene3D" id="3.30.200.20">
    <property type="entry name" value="Phosphorylase Kinase, domain 1"/>
    <property type="match status" value="1"/>
</dbReference>
<evidence type="ECO:0000256" key="12">
    <source>
        <dbReference type="ARBA" id="ARBA00022737"/>
    </source>
</evidence>
<dbReference type="InterPro" id="IPR013098">
    <property type="entry name" value="Ig_I-set"/>
</dbReference>
<dbReference type="GO" id="GO:0046872">
    <property type="term" value="F:metal ion binding"/>
    <property type="evidence" value="ECO:0007669"/>
    <property type="project" value="UniProtKB-KW"/>
</dbReference>
<feature type="compositionally biased region" description="Polar residues" evidence="22">
    <location>
        <begin position="1135"/>
        <end position="1150"/>
    </location>
</feature>
<feature type="compositionally biased region" description="Low complexity" evidence="22">
    <location>
        <begin position="849"/>
        <end position="861"/>
    </location>
</feature>
<feature type="compositionally biased region" description="Polar residues" evidence="22">
    <location>
        <begin position="416"/>
        <end position="427"/>
    </location>
</feature>
<feature type="domain" description="Ig-like" evidence="24">
    <location>
        <begin position="46"/>
        <end position="143"/>
    </location>
</feature>
<dbReference type="InterPro" id="IPR011009">
    <property type="entry name" value="Kinase-like_dom_sf"/>
</dbReference>
<feature type="region of interest" description="Disordered" evidence="22">
    <location>
        <begin position="1237"/>
        <end position="1257"/>
    </location>
</feature>
<keyword evidence="19" id="KW-0393">Immunoglobulin domain</keyword>
<feature type="region of interest" description="Disordered" evidence="22">
    <location>
        <begin position="838"/>
        <end position="872"/>
    </location>
</feature>
<dbReference type="CDD" id="cd00063">
    <property type="entry name" value="FN3"/>
    <property type="match status" value="1"/>
</dbReference>
<dbReference type="SMART" id="SM00060">
    <property type="entry name" value="FN3"/>
    <property type="match status" value="1"/>
</dbReference>
<gene>
    <name evidence="26" type="ORF">Bpfe_003436</name>
</gene>
<dbReference type="SMART" id="SM00409">
    <property type="entry name" value="IG"/>
    <property type="match status" value="6"/>
</dbReference>
<evidence type="ECO:0000313" key="26">
    <source>
        <dbReference type="EMBL" id="KAK0067338.1"/>
    </source>
</evidence>
<dbReference type="InterPro" id="IPR003599">
    <property type="entry name" value="Ig_sub"/>
</dbReference>
<dbReference type="SMART" id="SM00220">
    <property type="entry name" value="S_TKc"/>
    <property type="match status" value="1"/>
</dbReference>
<dbReference type="EMBL" id="JASAOG010000008">
    <property type="protein sequence ID" value="KAK0067338.1"/>
    <property type="molecule type" value="Genomic_DNA"/>
</dbReference>
<dbReference type="InterPro" id="IPR036116">
    <property type="entry name" value="FN3_sf"/>
</dbReference>
<dbReference type="InterPro" id="IPR007110">
    <property type="entry name" value="Ig-like_dom"/>
</dbReference>
<dbReference type="GO" id="GO:0005524">
    <property type="term" value="F:ATP binding"/>
    <property type="evidence" value="ECO:0007669"/>
    <property type="project" value="UniProtKB-UniRule"/>
</dbReference>
<dbReference type="GO" id="GO:0004687">
    <property type="term" value="F:myosin light chain kinase activity"/>
    <property type="evidence" value="ECO:0007669"/>
    <property type="project" value="UniProtKB-EC"/>
</dbReference>
<evidence type="ECO:0000256" key="21">
    <source>
        <dbReference type="PROSITE-ProRule" id="PRU10141"/>
    </source>
</evidence>
<evidence type="ECO:0000256" key="20">
    <source>
        <dbReference type="ARBA" id="ARBA00030959"/>
    </source>
</evidence>